<reference evidence="3" key="1">
    <citation type="journal article" date="2005" name="Nature">
        <title>Sequencing of Aspergillus nidulans and comparative analysis with A. fumigatus and A. oryzae.</title>
        <authorList>
            <person name="Galagan J.E."/>
            <person name="Calvo S.E."/>
            <person name="Cuomo C."/>
            <person name="Ma L.J."/>
            <person name="Wortman J.R."/>
            <person name="Batzoglou S."/>
            <person name="Lee S.I."/>
            <person name="Basturkmen M."/>
            <person name="Spevak C.C."/>
            <person name="Clutterbuck J."/>
            <person name="Kapitonov V."/>
            <person name="Jurka J."/>
            <person name="Scazzocchio C."/>
            <person name="Farman M."/>
            <person name="Butler J."/>
            <person name="Purcell S."/>
            <person name="Harris S."/>
            <person name="Braus G.H."/>
            <person name="Draht O."/>
            <person name="Busch S."/>
            <person name="D'Enfert C."/>
            <person name="Bouchier C."/>
            <person name="Goldman G.H."/>
            <person name="Bell-Pedersen D."/>
            <person name="Griffiths-Jones S."/>
            <person name="Doonan J.H."/>
            <person name="Yu J."/>
            <person name="Vienken K."/>
            <person name="Pain A."/>
            <person name="Freitag M."/>
            <person name="Selker E.U."/>
            <person name="Archer D.B."/>
            <person name="Penalva M.A."/>
            <person name="Oakley B.R."/>
            <person name="Momany M."/>
            <person name="Tanaka T."/>
            <person name="Kumagai T."/>
            <person name="Asai K."/>
            <person name="Machida M."/>
            <person name="Nierman W.C."/>
            <person name="Denning D.W."/>
            <person name="Caddick M."/>
            <person name="Hynes M."/>
            <person name="Paoletti M."/>
            <person name="Fischer R."/>
            <person name="Miller B."/>
            <person name="Dyer P."/>
            <person name="Sachs M.S."/>
            <person name="Osmani S.A."/>
            <person name="Birren B.W."/>
        </authorList>
    </citation>
    <scope>NUCLEOTIDE SEQUENCE [LARGE SCALE GENOMIC DNA]</scope>
    <source>
        <strain evidence="3">FGSC A4 / ATCC 38163 / CBS 112.46 / NRRL 194 / M139</strain>
    </source>
</reference>
<evidence type="ECO:0000256" key="1">
    <source>
        <dbReference type="SAM" id="MobiDB-lite"/>
    </source>
</evidence>
<gene>
    <name evidence="2" type="ORF">ANIA_07854</name>
</gene>
<reference evidence="3" key="2">
    <citation type="journal article" date="2009" name="Fungal Genet. Biol.">
        <title>The 2008 update of the Aspergillus nidulans genome annotation: a community effort.</title>
        <authorList>
            <person name="Wortman J.R."/>
            <person name="Gilsenan J.M."/>
            <person name="Joardar V."/>
            <person name="Deegan J."/>
            <person name="Clutterbuck J."/>
            <person name="Andersen M.R."/>
            <person name="Archer D."/>
            <person name="Bencina M."/>
            <person name="Braus G."/>
            <person name="Coutinho P."/>
            <person name="von Dohren H."/>
            <person name="Doonan J."/>
            <person name="Driessen A.J."/>
            <person name="Durek P."/>
            <person name="Espeso E."/>
            <person name="Fekete E."/>
            <person name="Flipphi M."/>
            <person name="Estrada C.G."/>
            <person name="Geysens S."/>
            <person name="Goldman G."/>
            <person name="de Groot P.W."/>
            <person name="Hansen K."/>
            <person name="Harris S.D."/>
            <person name="Heinekamp T."/>
            <person name="Helmstaedt K."/>
            <person name="Henrissat B."/>
            <person name="Hofmann G."/>
            <person name="Homan T."/>
            <person name="Horio T."/>
            <person name="Horiuchi H."/>
            <person name="James S."/>
            <person name="Jones M."/>
            <person name="Karaffa L."/>
            <person name="Karanyi Z."/>
            <person name="Kato M."/>
            <person name="Keller N."/>
            <person name="Kelly D.E."/>
            <person name="Kiel J.A."/>
            <person name="Kim J.M."/>
            <person name="van der Klei I.J."/>
            <person name="Klis F.M."/>
            <person name="Kovalchuk A."/>
            <person name="Krasevec N."/>
            <person name="Kubicek C.P."/>
            <person name="Liu B."/>
            <person name="Maccabe A."/>
            <person name="Meyer V."/>
            <person name="Mirabito P."/>
            <person name="Miskei M."/>
            <person name="Mos M."/>
            <person name="Mullins J."/>
            <person name="Nelson D.R."/>
            <person name="Nielsen J."/>
            <person name="Oakley B.R."/>
            <person name="Osmani S.A."/>
            <person name="Pakula T."/>
            <person name="Paszewski A."/>
            <person name="Paulsen I."/>
            <person name="Pilsyk S."/>
            <person name="Pocsi I."/>
            <person name="Punt P.J."/>
            <person name="Ram A.F."/>
            <person name="Ren Q."/>
            <person name="Robellet X."/>
            <person name="Robson G."/>
            <person name="Seiboth B."/>
            <person name="van Solingen P."/>
            <person name="Specht T."/>
            <person name="Sun J."/>
            <person name="Taheri-Talesh N."/>
            <person name="Takeshita N."/>
            <person name="Ussery D."/>
            <person name="vanKuyk P.A."/>
            <person name="Visser H."/>
            <person name="van de Vondervoort P.J."/>
            <person name="de Vries R.P."/>
            <person name="Walton J."/>
            <person name="Xiang X."/>
            <person name="Xiong Y."/>
            <person name="Zeng A.P."/>
            <person name="Brandt B.W."/>
            <person name="Cornell M.J."/>
            <person name="van den Hondel C.A."/>
            <person name="Visser J."/>
            <person name="Oliver S.G."/>
            <person name="Turner G."/>
        </authorList>
    </citation>
    <scope>GENOME REANNOTATION</scope>
    <source>
        <strain evidence="3">FGSC A4 / ATCC 38163 / CBS 112.46 / NRRL 194 / M139</strain>
    </source>
</reference>
<proteinExistence type="predicted"/>
<dbReference type="KEGG" id="ani:ANIA_07854"/>
<organism evidence="2 3">
    <name type="scientific">Emericella nidulans (strain FGSC A4 / ATCC 38163 / CBS 112.46 / NRRL 194 / M139)</name>
    <name type="common">Aspergillus nidulans</name>
    <dbReference type="NCBI Taxonomy" id="227321"/>
    <lineage>
        <taxon>Eukaryota</taxon>
        <taxon>Fungi</taxon>
        <taxon>Dikarya</taxon>
        <taxon>Ascomycota</taxon>
        <taxon>Pezizomycotina</taxon>
        <taxon>Eurotiomycetes</taxon>
        <taxon>Eurotiomycetidae</taxon>
        <taxon>Eurotiales</taxon>
        <taxon>Aspergillaceae</taxon>
        <taxon>Aspergillus</taxon>
        <taxon>Aspergillus subgen. Nidulantes</taxon>
    </lineage>
</organism>
<evidence type="ECO:0000313" key="3">
    <source>
        <dbReference type="Proteomes" id="UP000000560"/>
    </source>
</evidence>
<dbReference type="EMBL" id="BN001302">
    <property type="protein sequence ID" value="CBF73390.1"/>
    <property type="molecule type" value="Genomic_DNA"/>
</dbReference>
<dbReference type="RefSeq" id="XP_681123.1">
    <property type="nucleotide sequence ID" value="XM_676031.1"/>
</dbReference>
<dbReference type="GeneID" id="2868912"/>
<sequence>MSRGLQSTECITNLIQVSNLSPVTDAVMAYQANALFEDVPIPAQEEMNVNHPIIHVASSVLECPCLQTNHQLCYLLVFAAMDILARHVTVAASRPAEGEDRLSRASLVFGELHRVLYSIESLSQHSRRHLPPRRSSSPPSSFSSPRHSPAPLPPNFGDLLLSMDPVSVGTAMSINLSTTDLTSKVHEDENHFQLEENSDLSDFTFWSHKAKLQREFERVRDEIKSIIRTE</sequence>
<dbReference type="HOGENOM" id="CLU_1204750_0_0_1"/>
<evidence type="ECO:0000313" key="2">
    <source>
        <dbReference type="EMBL" id="CBF73390.1"/>
    </source>
</evidence>
<dbReference type="OrthoDB" id="2740448at2759"/>
<keyword evidence="3" id="KW-1185">Reference proteome</keyword>
<protein>
    <submittedName>
        <fullName evidence="2">Uncharacterized protein</fullName>
    </submittedName>
</protein>
<dbReference type="Proteomes" id="UP000000560">
    <property type="component" value="Chromosome II"/>
</dbReference>
<dbReference type="AlphaFoldDB" id="Q5AV26"/>
<name>Q5AV26_EMENI</name>
<dbReference type="InParanoid" id="Q5AV26"/>
<feature type="compositionally biased region" description="Low complexity" evidence="1">
    <location>
        <begin position="133"/>
        <end position="147"/>
    </location>
</feature>
<feature type="region of interest" description="Disordered" evidence="1">
    <location>
        <begin position="126"/>
        <end position="149"/>
    </location>
</feature>
<accession>C8V3L5</accession>
<accession>Q5AV26</accession>
<dbReference type="VEuPathDB" id="FungiDB:AN7854"/>